<evidence type="ECO:0000256" key="6">
    <source>
        <dbReference type="ARBA" id="ARBA00023014"/>
    </source>
</evidence>
<dbReference type="InterPro" id="IPR039261">
    <property type="entry name" value="FNR_nucleotide-bd"/>
</dbReference>
<dbReference type="PANTHER" id="PTHR47354:SF1">
    <property type="entry name" value="CARNITINE MONOOXYGENASE REDUCTASE SUBUNIT"/>
    <property type="match status" value="1"/>
</dbReference>
<evidence type="ECO:0000313" key="10">
    <source>
        <dbReference type="Proteomes" id="UP000536262"/>
    </source>
</evidence>
<protein>
    <submittedName>
        <fullName evidence="9">Vanillate O-demethylase ferredoxin subunit</fullName>
        <ecNumber evidence="9">1.14.13.82</ecNumber>
    </submittedName>
</protein>
<dbReference type="Gene3D" id="3.40.50.80">
    <property type="entry name" value="Nucleotide-binding domain of ferredoxin-NADP reductase (FNR) module"/>
    <property type="match status" value="1"/>
</dbReference>
<dbReference type="SUPFAM" id="SSF63380">
    <property type="entry name" value="Riboflavin synthase domain-like"/>
    <property type="match status" value="1"/>
</dbReference>
<feature type="domain" description="2Fe-2S ferredoxin-type" evidence="7">
    <location>
        <begin position="234"/>
        <end position="319"/>
    </location>
</feature>
<evidence type="ECO:0000256" key="4">
    <source>
        <dbReference type="ARBA" id="ARBA00023002"/>
    </source>
</evidence>
<dbReference type="Gene3D" id="3.10.20.30">
    <property type="match status" value="1"/>
</dbReference>
<dbReference type="GO" id="GO:0051537">
    <property type="term" value="F:2 iron, 2 sulfur cluster binding"/>
    <property type="evidence" value="ECO:0007669"/>
    <property type="project" value="UniProtKB-KW"/>
</dbReference>
<dbReference type="Proteomes" id="UP000536262">
    <property type="component" value="Unassembled WGS sequence"/>
</dbReference>
<organism evidence="9 10">
    <name type="scientific">Aminobacter aganoensis</name>
    <dbReference type="NCBI Taxonomy" id="83264"/>
    <lineage>
        <taxon>Bacteria</taxon>
        <taxon>Pseudomonadati</taxon>
        <taxon>Pseudomonadota</taxon>
        <taxon>Alphaproteobacteria</taxon>
        <taxon>Hyphomicrobiales</taxon>
        <taxon>Phyllobacteriaceae</taxon>
        <taxon>Aminobacter</taxon>
    </lineage>
</organism>
<keyword evidence="10" id="KW-1185">Reference proteome</keyword>
<dbReference type="InterPro" id="IPR012675">
    <property type="entry name" value="Beta-grasp_dom_sf"/>
</dbReference>
<dbReference type="InterPro" id="IPR036010">
    <property type="entry name" value="2Fe-2S_ferredoxin-like_sf"/>
</dbReference>
<dbReference type="EMBL" id="JACHOU010000047">
    <property type="protein sequence ID" value="MBB6357924.1"/>
    <property type="molecule type" value="Genomic_DNA"/>
</dbReference>
<gene>
    <name evidence="9" type="ORF">GGR00_005754</name>
</gene>
<dbReference type="AlphaFoldDB" id="A0A7X0FDT0"/>
<keyword evidence="9" id="KW-0808">Transferase</keyword>
<accession>A0A7X0FDT0</accession>
<dbReference type="InterPro" id="IPR017927">
    <property type="entry name" value="FAD-bd_FR_type"/>
</dbReference>
<dbReference type="GO" id="GO:0008168">
    <property type="term" value="F:methyltransferase activity"/>
    <property type="evidence" value="ECO:0007669"/>
    <property type="project" value="UniProtKB-KW"/>
</dbReference>
<proteinExistence type="predicted"/>
<dbReference type="PROSITE" id="PS00197">
    <property type="entry name" value="2FE2S_FER_1"/>
    <property type="match status" value="1"/>
</dbReference>
<feature type="domain" description="FAD-binding FR-type" evidence="8">
    <location>
        <begin position="1"/>
        <end position="103"/>
    </location>
</feature>
<dbReference type="PROSITE" id="PS51085">
    <property type="entry name" value="2FE2S_FER_2"/>
    <property type="match status" value="1"/>
</dbReference>
<dbReference type="EC" id="1.14.13.82" evidence="9"/>
<keyword evidence="3" id="KW-0479">Metal-binding</keyword>
<evidence type="ECO:0000313" key="9">
    <source>
        <dbReference type="EMBL" id="MBB6357924.1"/>
    </source>
</evidence>
<keyword evidence="1" id="KW-0285">Flavoprotein</keyword>
<dbReference type="GO" id="GO:0046872">
    <property type="term" value="F:metal ion binding"/>
    <property type="evidence" value="ECO:0007669"/>
    <property type="project" value="UniProtKB-KW"/>
</dbReference>
<reference evidence="9 10" key="1">
    <citation type="submission" date="2020-08" db="EMBL/GenBank/DDBJ databases">
        <title>Genomic Encyclopedia of Type Strains, Phase IV (KMG-IV): sequencing the most valuable type-strain genomes for metagenomic binning, comparative biology and taxonomic classification.</title>
        <authorList>
            <person name="Goeker M."/>
        </authorList>
    </citation>
    <scope>NUCLEOTIDE SEQUENCE [LARGE SCALE GENOMIC DNA]</scope>
    <source>
        <strain evidence="9 10">DSM 7051</strain>
    </source>
</reference>
<dbReference type="InterPro" id="IPR001041">
    <property type="entry name" value="2Fe-2S_ferredoxin-type"/>
</dbReference>
<dbReference type="CDD" id="cd06185">
    <property type="entry name" value="PDR_like"/>
    <property type="match status" value="1"/>
</dbReference>
<keyword evidence="6" id="KW-0411">Iron-sulfur</keyword>
<dbReference type="CDD" id="cd00207">
    <property type="entry name" value="fer2"/>
    <property type="match status" value="1"/>
</dbReference>
<dbReference type="SUPFAM" id="SSF52343">
    <property type="entry name" value="Ferredoxin reductase-like, C-terminal NADP-linked domain"/>
    <property type="match status" value="1"/>
</dbReference>
<name>A0A7X0FDT0_9HYPH</name>
<evidence type="ECO:0000259" key="8">
    <source>
        <dbReference type="PROSITE" id="PS51384"/>
    </source>
</evidence>
<dbReference type="InterPro" id="IPR050415">
    <property type="entry name" value="MRET"/>
</dbReference>
<evidence type="ECO:0000256" key="2">
    <source>
        <dbReference type="ARBA" id="ARBA00022714"/>
    </source>
</evidence>
<keyword evidence="5" id="KW-0408">Iron</keyword>
<dbReference type="GO" id="GO:0032259">
    <property type="term" value="P:methylation"/>
    <property type="evidence" value="ECO:0007669"/>
    <property type="project" value="UniProtKB-KW"/>
</dbReference>
<dbReference type="PANTHER" id="PTHR47354">
    <property type="entry name" value="NADH OXIDOREDUCTASE HCR"/>
    <property type="match status" value="1"/>
</dbReference>
<keyword evidence="9" id="KW-0489">Methyltransferase</keyword>
<comment type="caution">
    <text evidence="9">The sequence shown here is derived from an EMBL/GenBank/DDBJ whole genome shotgun (WGS) entry which is preliminary data.</text>
</comment>
<sequence>MEKLSVLVEVITREAEDIKSFVLTSVSGAELPRYTPGAHVDVHMGGGLVRQYSLCGSPQDRSRYMIGVKREPQSRGGSERMHGQLRVGDRIEISVPKNNFALDETADNTILLAGGIGITPIIAMADRLLLLGKSFELHYFGRTPQHTAFYKRLAQPEFAGKVHVHYGLDADAVRTKLEILLSSHGHGSHLYLCGPKPFMDMITTVAAQSWPPEAIHLEYFAADLAALAGPTNSFEVRLARSGESYIVPEDRSILQVLQEAGVDVSYSCEEGVCGTCMTGLLEGTPDHRDLFLSRADRAANTKMCLCVSRAKSSVLVLDI</sequence>
<dbReference type="InterPro" id="IPR006058">
    <property type="entry name" value="2Fe2S_fd_BS"/>
</dbReference>
<dbReference type="Gene3D" id="2.40.30.10">
    <property type="entry name" value="Translation factors"/>
    <property type="match status" value="1"/>
</dbReference>
<keyword evidence="4 9" id="KW-0560">Oxidoreductase</keyword>
<evidence type="ECO:0000259" key="7">
    <source>
        <dbReference type="PROSITE" id="PS51085"/>
    </source>
</evidence>
<dbReference type="Pfam" id="PF00111">
    <property type="entry name" value="Fer2"/>
    <property type="match status" value="1"/>
</dbReference>
<dbReference type="GO" id="GO:0018489">
    <property type="term" value="F:vanillate monooxygenase activity"/>
    <property type="evidence" value="ECO:0007669"/>
    <property type="project" value="UniProtKB-EC"/>
</dbReference>
<dbReference type="PROSITE" id="PS51384">
    <property type="entry name" value="FAD_FR"/>
    <property type="match status" value="1"/>
</dbReference>
<evidence type="ECO:0000256" key="1">
    <source>
        <dbReference type="ARBA" id="ARBA00022630"/>
    </source>
</evidence>
<dbReference type="RefSeq" id="WP_184702871.1">
    <property type="nucleotide sequence ID" value="NZ_BAABEG010000004.1"/>
</dbReference>
<evidence type="ECO:0000256" key="5">
    <source>
        <dbReference type="ARBA" id="ARBA00023004"/>
    </source>
</evidence>
<dbReference type="SUPFAM" id="SSF54292">
    <property type="entry name" value="2Fe-2S ferredoxin-like"/>
    <property type="match status" value="1"/>
</dbReference>
<evidence type="ECO:0000256" key="3">
    <source>
        <dbReference type="ARBA" id="ARBA00022723"/>
    </source>
</evidence>
<keyword evidence="2" id="KW-0001">2Fe-2S</keyword>
<dbReference type="PRINTS" id="PR00409">
    <property type="entry name" value="PHDIOXRDTASE"/>
</dbReference>
<dbReference type="InterPro" id="IPR017938">
    <property type="entry name" value="Riboflavin_synthase-like_b-brl"/>
</dbReference>